<dbReference type="AlphaFoldDB" id="A0A5J4X9D6"/>
<feature type="compositionally biased region" description="Polar residues" evidence="1">
    <location>
        <begin position="279"/>
        <end position="288"/>
    </location>
</feature>
<proteinExistence type="predicted"/>
<dbReference type="Pfam" id="PF13279">
    <property type="entry name" value="4HBT_2"/>
    <property type="match status" value="1"/>
</dbReference>
<dbReference type="PANTHER" id="PTHR12475">
    <property type="match status" value="1"/>
</dbReference>
<evidence type="ECO:0000256" key="1">
    <source>
        <dbReference type="SAM" id="MobiDB-lite"/>
    </source>
</evidence>
<feature type="region of interest" description="Disordered" evidence="1">
    <location>
        <begin position="26"/>
        <end position="52"/>
    </location>
</feature>
<accession>A0A5J4X9D6</accession>
<feature type="region of interest" description="Disordered" evidence="1">
    <location>
        <begin position="279"/>
        <end position="299"/>
    </location>
</feature>
<dbReference type="InterPro" id="IPR051490">
    <property type="entry name" value="THEM6_lcsJ_thioesterase"/>
</dbReference>
<evidence type="ECO:0008006" key="4">
    <source>
        <dbReference type="Google" id="ProtNLM"/>
    </source>
</evidence>
<dbReference type="Gene3D" id="3.10.129.10">
    <property type="entry name" value="Hotdog Thioesterase"/>
    <property type="match status" value="1"/>
</dbReference>
<gene>
    <name evidence="2" type="ORF">EZS28_001054</name>
</gene>
<dbReference type="PANTHER" id="PTHR12475:SF4">
    <property type="entry name" value="PROTEIN THEM6"/>
    <property type="match status" value="1"/>
</dbReference>
<comment type="caution">
    <text evidence="2">The sequence shown here is derived from an EMBL/GenBank/DDBJ whole genome shotgun (WGS) entry which is preliminary data.</text>
</comment>
<sequence length="299" mass="36182">MKKFNLQKKMKKFNLQKKMMKKFNLQKKKKKKFNLQKKKKKFNPQKKKKKKKKKKMMMMMMMMMMKKKFDLQKKKIKKINLQKVPMLYVMFIMTYYIRTLYNIIEGYFRKKDELITETRWFSRARLSDIDMFMHINNASYFRVAEFARWTWTYESILGKILSEQKVYPLMTLATARYRRPIRLWQKYEIHLRLIEIDDKAMYIHQTFYSGKSKQFAASIVFKYSFVQKSDNKTINPRQISAKYVPDESLLPKAQPGTADYEALQTLYKLESFLLGKTGSQQTRTTDLTNTDKSKDAKKE</sequence>
<evidence type="ECO:0000313" key="3">
    <source>
        <dbReference type="Proteomes" id="UP000324800"/>
    </source>
</evidence>
<dbReference type="Proteomes" id="UP000324800">
    <property type="component" value="Unassembled WGS sequence"/>
</dbReference>
<feature type="compositionally biased region" description="Basic and acidic residues" evidence="1">
    <location>
        <begin position="289"/>
        <end position="299"/>
    </location>
</feature>
<dbReference type="SUPFAM" id="SSF54637">
    <property type="entry name" value="Thioesterase/thiol ester dehydrase-isomerase"/>
    <property type="match status" value="1"/>
</dbReference>
<name>A0A5J4X9D6_9EUKA</name>
<dbReference type="InterPro" id="IPR029069">
    <property type="entry name" value="HotDog_dom_sf"/>
</dbReference>
<reference evidence="2 3" key="1">
    <citation type="submission" date="2019-03" db="EMBL/GenBank/DDBJ databases">
        <title>Single cell metagenomics reveals metabolic interactions within the superorganism composed of flagellate Streblomastix strix and complex community of Bacteroidetes bacteria on its surface.</title>
        <authorList>
            <person name="Treitli S.C."/>
            <person name="Kolisko M."/>
            <person name="Husnik F."/>
            <person name="Keeling P."/>
            <person name="Hampl V."/>
        </authorList>
    </citation>
    <scope>NUCLEOTIDE SEQUENCE [LARGE SCALE GENOMIC DNA]</scope>
    <source>
        <strain evidence="2">ST1C</strain>
    </source>
</reference>
<protein>
    <recommendedName>
        <fullName evidence="4">Thioesterase</fullName>
    </recommendedName>
</protein>
<evidence type="ECO:0000313" key="2">
    <source>
        <dbReference type="EMBL" id="KAA6403426.1"/>
    </source>
</evidence>
<dbReference type="CDD" id="cd00586">
    <property type="entry name" value="4HBT"/>
    <property type="match status" value="1"/>
</dbReference>
<organism evidence="2 3">
    <name type="scientific">Streblomastix strix</name>
    <dbReference type="NCBI Taxonomy" id="222440"/>
    <lineage>
        <taxon>Eukaryota</taxon>
        <taxon>Metamonada</taxon>
        <taxon>Preaxostyla</taxon>
        <taxon>Oxymonadida</taxon>
        <taxon>Streblomastigidae</taxon>
        <taxon>Streblomastix</taxon>
    </lineage>
</organism>
<dbReference type="OrthoDB" id="265761at2759"/>
<dbReference type="EMBL" id="SNRW01000102">
    <property type="protein sequence ID" value="KAA6403426.1"/>
    <property type="molecule type" value="Genomic_DNA"/>
</dbReference>